<sequence length="161" mass="18300">MLIIVDMQNRILDEDDECFVPGATQLIPRIKHRLQQARLTEELVIYTRDVPVEFKNKDEENFALQIIPELAPLASEIILKKHYFTLPPKQLLKIQALPEVAGQKTIELVGTELQLCVLANTLALQSIFPEADFVIVPKRVAGRKMTEDALALLKDFNVQIK</sequence>
<name>A0ABV0F000_9ENTE</name>
<dbReference type="RefSeq" id="WP_161869305.1">
    <property type="nucleotide sequence ID" value="NZ_JAQFAM010000009.1"/>
</dbReference>
<dbReference type="Pfam" id="PF00857">
    <property type="entry name" value="Isochorismatase"/>
    <property type="match status" value="1"/>
</dbReference>
<dbReference type="EMBL" id="MAEI02000001">
    <property type="protein sequence ID" value="MEO1781285.1"/>
    <property type="molecule type" value="Genomic_DNA"/>
</dbReference>
<accession>A0ABV0F000</accession>
<gene>
    <name evidence="2" type="ORF">BAU18_000864</name>
</gene>
<reference evidence="3" key="1">
    <citation type="submission" date="2016-06" db="EMBL/GenBank/DDBJ databases">
        <title>Four novel species of enterococci isolated from chicken manure.</title>
        <authorList>
            <person name="Van Tyne D."/>
        </authorList>
    </citation>
    <scope>NUCLEOTIDE SEQUENCE [LARGE SCALE GENOMIC DNA]</scope>
    <source>
        <strain evidence="3">JM9A</strain>
    </source>
</reference>
<protein>
    <recommendedName>
        <fullName evidence="1">Isochorismatase-like domain-containing protein</fullName>
    </recommendedName>
</protein>
<proteinExistence type="predicted"/>
<reference evidence="2 3" key="2">
    <citation type="submission" date="2024-02" db="EMBL/GenBank/DDBJ databases">
        <title>The Genome Sequence of Enterococcus diestrammenae JM9A.</title>
        <authorList>
            <person name="Earl A."/>
            <person name="Manson A."/>
            <person name="Gilmore M."/>
            <person name="Sanders J."/>
            <person name="Shea T."/>
            <person name="Howe W."/>
            <person name="Livny J."/>
            <person name="Cuomo C."/>
            <person name="Neafsey D."/>
            <person name="Birren B."/>
        </authorList>
    </citation>
    <scope>NUCLEOTIDE SEQUENCE [LARGE SCALE GENOMIC DNA]</scope>
    <source>
        <strain evidence="2 3">JM9A</strain>
    </source>
</reference>
<organism evidence="2 3">
    <name type="scientific">Enterococcus diestrammenae</name>
    <dbReference type="NCBI Taxonomy" id="1155073"/>
    <lineage>
        <taxon>Bacteria</taxon>
        <taxon>Bacillati</taxon>
        <taxon>Bacillota</taxon>
        <taxon>Bacilli</taxon>
        <taxon>Lactobacillales</taxon>
        <taxon>Enterococcaceae</taxon>
        <taxon>Enterococcus</taxon>
    </lineage>
</organism>
<evidence type="ECO:0000313" key="3">
    <source>
        <dbReference type="Proteomes" id="UP001429357"/>
    </source>
</evidence>
<keyword evidence="3" id="KW-1185">Reference proteome</keyword>
<evidence type="ECO:0000313" key="2">
    <source>
        <dbReference type="EMBL" id="MEO1781285.1"/>
    </source>
</evidence>
<dbReference type="SUPFAM" id="SSF52499">
    <property type="entry name" value="Isochorismatase-like hydrolases"/>
    <property type="match status" value="1"/>
</dbReference>
<dbReference type="Proteomes" id="UP001429357">
    <property type="component" value="Unassembled WGS sequence"/>
</dbReference>
<dbReference type="InterPro" id="IPR000868">
    <property type="entry name" value="Isochorismatase-like_dom"/>
</dbReference>
<comment type="caution">
    <text evidence="2">The sequence shown here is derived from an EMBL/GenBank/DDBJ whole genome shotgun (WGS) entry which is preliminary data.</text>
</comment>
<feature type="domain" description="Isochorismatase-like" evidence="1">
    <location>
        <begin position="1"/>
        <end position="123"/>
    </location>
</feature>
<evidence type="ECO:0000259" key="1">
    <source>
        <dbReference type="Pfam" id="PF00857"/>
    </source>
</evidence>
<dbReference type="InterPro" id="IPR036380">
    <property type="entry name" value="Isochorismatase-like_sf"/>
</dbReference>
<dbReference type="Gene3D" id="3.40.50.850">
    <property type="entry name" value="Isochorismatase-like"/>
    <property type="match status" value="1"/>
</dbReference>